<dbReference type="EMBL" id="UZAF01017523">
    <property type="protein sequence ID" value="VDO42487.1"/>
    <property type="molecule type" value="Genomic_DNA"/>
</dbReference>
<feature type="compositionally biased region" description="Low complexity" evidence="1">
    <location>
        <begin position="28"/>
        <end position="46"/>
    </location>
</feature>
<organism evidence="4">
    <name type="scientific">Haemonchus placei</name>
    <name type="common">Barber's pole worm</name>
    <dbReference type="NCBI Taxonomy" id="6290"/>
    <lineage>
        <taxon>Eukaryota</taxon>
        <taxon>Metazoa</taxon>
        <taxon>Ecdysozoa</taxon>
        <taxon>Nematoda</taxon>
        <taxon>Chromadorea</taxon>
        <taxon>Rhabditida</taxon>
        <taxon>Rhabditina</taxon>
        <taxon>Rhabditomorpha</taxon>
        <taxon>Strongyloidea</taxon>
        <taxon>Trichostrongylidae</taxon>
        <taxon>Haemonchus</taxon>
    </lineage>
</organism>
<evidence type="ECO:0000313" key="3">
    <source>
        <dbReference type="Proteomes" id="UP000268014"/>
    </source>
</evidence>
<proteinExistence type="predicted"/>
<dbReference type="WBParaSite" id="HPLM_0001129201-mRNA-1">
    <property type="protein sequence ID" value="HPLM_0001129201-mRNA-1"/>
    <property type="gene ID" value="HPLM_0001129201"/>
</dbReference>
<reference evidence="2 3" key="2">
    <citation type="submission" date="2018-11" db="EMBL/GenBank/DDBJ databases">
        <authorList>
            <consortium name="Pathogen Informatics"/>
        </authorList>
    </citation>
    <scope>NUCLEOTIDE SEQUENCE [LARGE SCALE GENOMIC DNA]</scope>
    <source>
        <strain evidence="2 3">MHpl1</strain>
    </source>
</reference>
<evidence type="ECO:0000256" key="1">
    <source>
        <dbReference type="SAM" id="MobiDB-lite"/>
    </source>
</evidence>
<evidence type="ECO:0000313" key="2">
    <source>
        <dbReference type="EMBL" id="VDO42487.1"/>
    </source>
</evidence>
<dbReference type="Proteomes" id="UP000268014">
    <property type="component" value="Unassembled WGS sequence"/>
</dbReference>
<feature type="region of interest" description="Disordered" evidence="1">
    <location>
        <begin position="1"/>
        <end position="50"/>
    </location>
</feature>
<name>A0A0N4WJS8_HAEPC</name>
<dbReference type="AlphaFoldDB" id="A0A0N4WJS8"/>
<reference evidence="4" key="1">
    <citation type="submission" date="2017-02" db="UniProtKB">
        <authorList>
            <consortium name="WormBaseParasite"/>
        </authorList>
    </citation>
    <scope>IDENTIFICATION</scope>
</reference>
<keyword evidence="3" id="KW-1185">Reference proteome</keyword>
<protein>
    <submittedName>
        <fullName evidence="2 4">Uncharacterized protein</fullName>
    </submittedName>
</protein>
<sequence length="92" mass="10116">MEQQHHTSAGAVHAPRTLDVTLPQLQHSSNSLSRPAAPSPAAGESAPHSEVKRCQNFRVWNITSQYYGRLPLHTTKSVRKRISRILSASSCS</sequence>
<gene>
    <name evidence="2" type="ORF">HPLM_LOCUS11284</name>
</gene>
<accession>A0A0N4WJS8</accession>
<evidence type="ECO:0000313" key="4">
    <source>
        <dbReference type="WBParaSite" id="HPLM_0001129201-mRNA-1"/>
    </source>
</evidence>